<proteinExistence type="predicted"/>
<dbReference type="AlphaFoldDB" id="A0A382VG44"/>
<evidence type="ECO:0008006" key="2">
    <source>
        <dbReference type="Google" id="ProtNLM"/>
    </source>
</evidence>
<dbReference type="InterPro" id="IPR036704">
    <property type="entry name" value="RraA/RraA-like_sf"/>
</dbReference>
<evidence type="ECO:0000313" key="1">
    <source>
        <dbReference type="EMBL" id="SVD45360.1"/>
    </source>
</evidence>
<dbReference type="CDD" id="cd16841">
    <property type="entry name" value="RraA_family"/>
    <property type="match status" value="1"/>
</dbReference>
<dbReference type="Gene3D" id="3.50.30.40">
    <property type="entry name" value="Ribonuclease E inhibitor RraA/RraA-like"/>
    <property type="match status" value="1"/>
</dbReference>
<protein>
    <recommendedName>
        <fullName evidence="2">Dimethylmenaquinone methyltransferase</fullName>
    </recommendedName>
</protein>
<name>A0A382VG44_9ZZZZ</name>
<accession>A0A382VG44</accession>
<reference evidence="1" key="1">
    <citation type="submission" date="2018-05" db="EMBL/GenBank/DDBJ databases">
        <authorList>
            <person name="Lanie J.A."/>
            <person name="Ng W.-L."/>
            <person name="Kazmierczak K.M."/>
            <person name="Andrzejewski T.M."/>
            <person name="Davidsen T.M."/>
            <person name="Wayne K.J."/>
            <person name="Tettelin H."/>
            <person name="Glass J.I."/>
            <person name="Rusch D."/>
            <person name="Podicherti R."/>
            <person name="Tsui H.-C.T."/>
            <person name="Winkler M.E."/>
        </authorList>
    </citation>
    <scope>NUCLEOTIDE SEQUENCE</scope>
</reference>
<dbReference type="PANTHER" id="PTHR33254:SF4">
    <property type="entry name" value="4-HYDROXY-4-METHYL-2-OXOGLUTARATE ALDOLASE 3-RELATED"/>
    <property type="match status" value="1"/>
</dbReference>
<organism evidence="1">
    <name type="scientific">marine metagenome</name>
    <dbReference type="NCBI Taxonomy" id="408172"/>
    <lineage>
        <taxon>unclassified sequences</taxon>
        <taxon>metagenomes</taxon>
        <taxon>ecological metagenomes</taxon>
    </lineage>
</organism>
<sequence length="219" mass="22748">MAVQRYRTDFERLAADDLSKWSDIPPAIASDCMNRSNVMSGRISPLAPGMKLCGQASTVTCMVGDNGAAHVAISLAEPGDILVIDARGHIETAVWGGIMTRAAMQRDIGGIVIDGTVRDAAEIRELGFPTFSAGICPAGPSKGFGGIIDGVIACAGAPVKPGDIILGDDDGVCVVPLRRQAEILTASLEKIDQEAETNAATEAGSLPVERFGLTIEEIG</sequence>
<gene>
    <name evidence="1" type="ORF">METZ01_LOCUS398214</name>
</gene>
<dbReference type="PANTHER" id="PTHR33254">
    <property type="entry name" value="4-HYDROXY-4-METHYL-2-OXOGLUTARATE ALDOLASE 3-RELATED"/>
    <property type="match status" value="1"/>
</dbReference>
<dbReference type="Pfam" id="PF03737">
    <property type="entry name" value="RraA-like"/>
    <property type="match status" value="1"/>
</dbReference>
<dbReference type="EMBL" id="UINC01151635">
    <property type="protein sequence ID" value="SVD45360.1"/>
    <property type="molecule type" value="Genomic_DNA"/>
</dbReference>
<dbReference type="InterPro" id="IPR005493">
    <property type="entry name" value="RraA/RraA-like"/>
</dbReference>
<dbReference type="SUPFAM" id="SSF89562">
    <property type="entry name" value="RraA-like"/>
    <property type="match status" value="1"/>
</dbReference>